<dbReference type="AlphaFoldDB" id="A0A6A5KHC7"/>
<name>A0A6A5KHC7_9PLEO</name>
<organism evidence="1 2">
    <name type="scientific">Decorospora gaudefroyi</name>
    <dbReference type="NCBI Taxonomy" id="184978"/>
    <lineage>
        <taxon>Eukaryota</taxon>
        <taxon>Fungi</taxon>
        <taxon>Dikarya</taxon>
        <taxon>Ascomycota</taxon>
        <taxon>Pezizomycotina</taxon>
        <taxon>Dothideomycetes</taxon>
        <taxon>Pleosporomycetidae</taxon>
        <taxon>Pleosporales</taxon>
        <taxon>Pleosporineae</taxon>
        <taxon>Pleosporaceae</taxon>
        <taxon>Decorospora</taxon>
    </lineage>
</organism>
<evidence type="ECO:0000313" key="2">
    <source>
        <dbReference type="Proteomes" id="UP000800040"/>
    </source>
</evidence>
<keyword evidence="2" id="KW-1185">Reference proteome</keyword>
<sequence>MRCTAEAPCSPFARLVSYSITVPSTMAQELRNRKRHVLYLYLSPRHICMSDSFETLFVFSKASVCIVEKPDRPPCSQGGPGPLIDGLHCTDGHRGIGF</sequence>
<evidence type="ECO:0000313" key="1">
    <source>
        <dbReference type="EMBL" id="KAF1832803.1"/>
    </source>
</evidence>
<reference evidence="1" key="1">
    <citation type="submission" date="2020-01" db="EMBL/GenBank/DDBJ databases">
        <authorList>
            <consortium name="DOE Joint Genome Institute"/>
            <person name="Haridas S."/>
            <person name="Albert R."/>
            <person name="Binder M."/>
            <person name="Bloem J."/>
            <person name="Labutti K."/>
            <person name="Salamov A."/>
            <person name="Andreopoulos B."/>
            <person name="Baker S.E."/>
            <person name="Barry K."/>
            <person name="Bills G."/>
            <person name="Bluhm B.H."/>
            <person name="Cannon C."/>
            <person name="Castanera R."/>
            <person name="Culley D.E."/>
            <person name="Daum C."/>
            <person name="Ezra D."/>
            <person name="Gonzalez J.B."/>
            <person name="Henrissat B."/>
            <person name="Kuo A."/>
            <person name="Liang C."/>
            <person name="Lipzen A."/>
            <person name="Lutzoni F."/>
            <person name="Magnuson J."/>
            <person name="Mondo S."/>
            <person name="Nolan M."/>
            <person name="Ohm R."/>
            <person name="Pangilinan J."/>
            <person name="Park H.-J."/>
            <person name="Ramirez L."/>
            <person name="Alfaro M."/>
            <person name="Sun H."/>
            <person name="Tritt A."/>
            <person name="Yoshinaga Y."/>
            <person name="Zwiers L.-H."/>
            <person name="Turgeon B.G."/>
            <person name="Goodwin S.B."/>
            <person name="Spatafora J.W."/>
            <person name="Crous P.W."/>
            <person name="Grigoriev I.V."/>
        </authorList>
    </citation>
    <scope>NUCLEOTIDE SEQUENCE</scope>
    <source>
        <strain evidence="1">P77</strain>
    </source>
</reference>
<gene>
    <name evidence="1" type="ORF">BDW02DRAFT_410749</name>
</gene>
<dbReference type="EMBL" id="ML975331">
    <property type="protein sequence ID" value="KAF1832803.1"/>
    <property type="molecule type" value="Genomic_DNA"/>
</dbReference>
<dbReference type="Proteomes" id="UP000800040">
    <property type="component" value="Unassembled WGS sequence"/>
</dbReference>
<proteinExistence type="predicted"/>
<accession>A0A6A5KHC7</accession>
<protein>
    <submittedName>
        <fullName evidence="1">Uncharacterized protein</fullName>
    </submittedName>
</protein>